<dbReference type="Gene3D" id="3.40.50.300">
    <property type="entry name" value="P-loop containing nucleotide triphosphate hydrolases"/>
    <property type="match status" value="1"/>
</dbReference>
<dbReference type="EMBL" id="GEDC01020440">
    <property type="protein sequence ID" value="JAS16858.1"/>
    <property type="molecule type" value="Transcribed_RNA"/>
</dbReference>
<name>A0A1B6CTV9_9HEMI</name>
<proteinExistence type="predicted"/>
<dbReference type="InterPro" id="IPR027417">
    <property type="entry name" value="P-loop_NTPase"/>
</dbReference>
<sequence length="111" mass="12816">MHPIVGYYMFRAMAGITIKELSDIISKEMKDLCDSALPTAEVEISPPGVLLPGNFPNYMKRIRDLEVRKDDVWLISFPKSGATWAQELVWLLGHNFDFEEAIKTHLYKRFL</sequence>
<feature type="non-terminal residue" evidence="2">
    <location>
        <position position="111"/>
    </location>
</feature>
<dbReference type="AlphaFoldDB" id="A0A1B6CTV9"/>
<evidence type="ECO:0000259" key="1">
    <source>
        <dbReference type="Pfam" id="PF00685"/>
    </source>
</evidence>
<gene>
    <name evidence="2" type="ORF">g.24428</name>
</gene>
<reference evidence="2" key="1">
    <citation type="submission" date="2015-12" db="EMBL/GenBank/DDBJ databases">
        <title>De novo transcriptome assembly of four potential Pierce s Disease insect vectors from Arizona vineyards.</title>
        <authorList>
            <person name="Tassone E.E."/>
        </authorList>
    </citation>
    <scope>NUCLEOTIDE SEQUENCE</scope>
</reference>
<organism evidence="2">
    <name type="scientific">Clastoptera arizonana</name>
    <name type="common">Arizona spittle bug</name>
    <dbReference type="NCBI Taxonomy" id="38151"/>
    <lineage>
        <taxon>Eukaryota</taxon>
        <taxon>Metazoa</taxon>
        <taxon>Ecdysozoa</taxon>
        <taxon>Arthropoda</taxon>
        <taxon>Hexapoda</taxon>
        <taxon>Insecta</taxon>
        <taxon>Pterygota</taxon>
        <taxon>Neoptera</taxon>
        <taxon>Paraneoptera</taxon>
        <taxon>Hemiptera</taxon>
        <taxon>Auchenorrhyncha</taxon>
        <taxon>Cercopoidea</taxon>
        <taxon>Clastopteridae</taxon>
        <taxon>Clastoptera</taxon>
    </lineage>
</organism>
<evidence type="ECO:0000313" key="2">
    <source>
        <dbReference type="EMBL" id="JAS16858.1"/>
    </source>
</evidence>
<feature type="domain" description="Sulfotransferase" evidence="1">
    <location>
        <begin position="69"/>
        <end position="107"/>
    </location>
</feature>
<dbReference type="SUPFAM" id="SSF52540">
    <property type="entry name" value="P-loop containing nucleoside triphosphate hydrolases"/>
    <property type="match status" value="1"/>
</dbReference>
<accession>A0A1B6CTV9</accession>
<dbReference type="GO" id="GO:0008146">
    <property type="term" value="F:sulfotransferase activity"/>
    <property type="evidence" value="ECO:0007669"/>
    <property type="project" value="InterPro"/>
</dbReference>
<dbReference type="InterPro" id="IPR000863">
    <property type="entry name" value="Sulfotransferase_dom"/>
</dbReference>
<dbReference type="Pfam" id="PF00685">
    <property type="entry name" value="Sulfotransfer_1"/>
    <property type="match status" value="1"/>
</dbReference>
<protein>
    <recommendedName>
        <fullName evidence="1">Sulfotransferase domain-containing protein</fullName>
    </recommendedName>
</protein>